<protein>
    <submittedName>
        <fullName evidence="1">Gp26</fullName>
    </submittedName>
</protein>
<dbReference type="InterPro" id="IPR056927">
    <property type="entry name" value="Phage_TAC"/>
</dbReference>
<gene>
    <name evidence="1" type="ORF">ReqiPine5gene26</name>
</gene>
<evidence type="ECO:0000313" key="2">
    <source>
        <dbReference type="Proteomes" id="UP000001504"/>
    </source>
</evidence>
<reference evidence="1 2" key="1">
    <citation type="journal article" date="2011" name="Appl. Environ. Microbiol.">
        <title>Genomic and functional analyses of Rhodococcus equi phages ReqiPepy6, ReqiPoco6, ReqiPine5, and ReqiDocB7.</title>
        <authorList>
            <person name="Summer E.J."/>
            <person name="Liu M."/>
            <person name="Gill J.J."/>
            <person name="Grant M."/>
            <person name="Chan-Cortes T.N."/>
            <person name="Ferguson L."/>
            <person name="Janes C."/>
            <person name="Lange K."/>
            <person name="Bertoli M."/>
            <person name="Moore C."/>
            <person name="Orchard R.C."/>
            <person name="Cohen N."/>
            <person name="Young R."/>
        </authorList>
    </citation>
    <scope>NUCLEOTIDE SEQUENCE [LARGE SCALE GENOMIC DNA]</scope>
</reference>
<dbReference type="RefSeq" id="YP_009016207.1">
    <property type="nucleotide sequence ID" value="NC_023722.1"/>
</dbReference>
<name>D4P801_9CAUD</name>
<dbReference type="EMBL" id="GU580943">
    <property type="protein sequence ID" value="ADD81131.1"/>
    <property type="molecule type" value="Genomic_DNA"/>
</dbReference>
<sequence>MPDNLTPEEAALIEARRAAAPTVIDEDGQLEATEVKTSASTAITLPKPDAAFDVALVDEKWDYETAEFFGDTLHIRVPTMQAVSGLQLVGGKHTPETVKANIFGLFIKNHLSPASYTRLFERLIDPNDPSYTAQAVGELMGTLVERAAELINAEDQA</sequence>
<dbReference type="Pfam" id="PF23781">
    <property type="entry name" value="Phage_TAC_16"/>
    <property type="match status" value="1"/>
</dbReference>
<dbReference type="GeneID" id="18564137"/>
<dbReference type="KEGG" id="vg:18564137"/>
<organism evidence="1 2">
    <name type="scientific">Rhodococcus phage ReqiPine5</name>
    <dbReference type="NCBI Taxonomy" id="691963"/>
    <lineage>
        <taxon>Viruses</taxon>
        <taxon>Duplodnaviria</taxon>
        <taxon>Heunggongvirae</taxon>
        <taxon>Uroviricota</taxon>
        <taxon>Caudoviricetes</taxon>
        <taxon>Caudoviricetes incertae sedis</taxon>
        <taxon>Reqipinevirus</taxon>
        <taxon>Reqipinevirus reqipine5</taxon>
    </lineage>
</organism>
<dbReference type="Proteomes" id="UP000001504">
    <property type="component" value="Segment"/>
</dbReference>
<evidence type="ECO:0000313" key="1">
    <source>
        <dbReference type="EMBL" id="ADD81131.1"/>
    </source>
</evidence>
<accession>D4P801</accession>
<keyword evidence="2" id="KW-1185">Reference proteome</keyword>
<dbReference type="OrthoDB" id="13287at10239"/>
<proteinExistence type="predicted"/>